<keyword evidence="2" id="KW-0285">Flavoprotein</keyword>
<keyword evidence="7" id="KW-0408">Iron</keyword>
<dbReference type="Gene3D" id="3.10.20.30">
    <property type="match status" value="1"/>
</dbReference>
<keyword evidence="4" id="KW-0479">Metal-binding</keyword>
<dbReference type="SUPFAM" id="SSF52343">
    <property type="entry name" value="Ferredoxin reductase-like, C-terminal NADP-linked domain"/>
    <property type="match status" value="1"/>
</dbReference>
<dbReference type="Gene3D" id="3.40.50.80">
    <property type="entry name" value="Nucleotide-binding domain of ferredoxin-NADP reductase (FNR) module"/>
    <property type="match status" value="1"/>
</dbReference>
<evidence type="ECO:0000256" key="6">
    <source>
        <dbReference type="ARBA" id="ARBA00023002"/>
    </source>
</evidence>
<dbReference type="SUPFAM" id="SSF54292">
    <property type="entry name" value="2Fe-2S ferredoxin-like"/>
    <property type="match status" value="1"/>
</dbReference>
<comment type="cofactor">
    <cofactor evidence="9">
        <name>[2Fe-2S] cluster</name>
        <dbReference type="ChEBI" id="CHEBI:190135"/>
    </cofactor>
</comment>
<dbReference type="Proteomes" id="UP000295294">
    <property type="component" value="Chromosome 1"/>
</dbReference>
<evidence type="ECO:0000256" key="9">
    <source>
        <dbReference type="ARBA" id="ARBA00034078"/>
    </source>
</evidence>
<dbReference type="OrthoDB" id="9796486at2"/>
<dbReference type="Gene3D" id="2.40.30.10">
    <property type="entry name" value="Translation factors"/>
    <property type="match status" value="1"/>
</dbReference>
<dbReference type="SUPFAM" id="SSF63380">
    <property type="entry name" value="Riboflavin synthase domain-like"/>
    <property type="match status" value="1"/>
</dbReference>
<gene>
    <name evidence="12" type="ORF">E0W60_08160</name>
</gene>
<keyword evidence="6" id="KW-0560">Oxidoreductase</keyword>
<keyword evidence="8" id="KW-0411">Iron-sulfur</keyword>
<evidence type="ECO:0000259" key="11">
    <source>
        <dbReference type="PROSITE" id="PS51384"/>
    </source>
</evidence>
<evidence type="ECO:0000256" key="8">
    <source>
        <dbReference type="ARBA" id="ARBA00023014"/>
    </source>
</evidence>
<evidence type="ECO:0000313" key="12">
    <source>
        <dbReference type="EMBL" id="QBY51104.1"/>
    </source>
</evidence>
<name>A0A4P7L6B2_9BURK</name>
<dbReference type="InterPro" id="IPR017938">
    <property type="entry name" value="Riboflavin_synthase-like_b-brl"/>
</dbReference>
<dbReference type="AlphaFoldDB" id="A0A4P7L6B2"/>
<organism evidence="12 13">
    <name type="scientific">Cupriavidus oxalaticus</name>
    <dbReference type="NCBI Taxonomy" id="96344"/>
    <lineage>
        <taxon>Bacteria</taxon>
        <taxon>Pseudomonadati</taxon>
        <taxon>Pseudomonadota</taxon>
        <taxon>Betaproteobacteria</taxon>
        <taxon>Burkholderiales</taxon>
        <taxon>Burkholderiaceae</taxon>
        <taxon>Cupriavidus</taxon>
    </lineage>
</organism>
<evidence type="ECO:0000256" key="2">
    <source>
        <dbReference type="ARBA" id="ARBA00022630"/>
    </source>
</evidence>
<protein>
    <submittedName>
        <fullName evidence="12">Ferredoxin--NADP reductase</fullName>
    </submittedName>
</protein>
<sequence>MAPVQFHRLQIAEVITETEQAHSLVFALPDGLRDAFAYRPGQFLTLRVAVDGVPLQRCYSLSSTPEVDHALRVTIKRVQSGRVSNWICDHLGAGDTVEVMPPAGVFTPPTLHGDFLLLAGGSGITPVLSIAKAALRQGRGAVTLVYANRDERSVIFREALGELANSHPGRLRVIHWLDSVQGPPTQRQVEELVRPWSLAECFVCGPGPFMDAAQAALQQLGVPRGKLHVERFVSLPDVAAAKTPAAPVPNEPAAMRGAALTVQLDGAAHQLNVAPDETVLDALQRAGVAAPSSCRAGLCGACMCQVTQGDVTLGENHVLDRADLDAGWTLACQARPASDELHLKFPD</sequence>
<dbReference type="InterPro" id="IPR001433">
    <property type="entry name" value="OxRdtase_FAD/NAD-bd"/>
</dbReference>
<dbReference type="CDD" id="cd00207">
    <property type="entry name" value="fer2"/>
    <property type="match status" value="1"/>
</dbReference>
<dbReference type="InterPro" id="IPR008333">
    <property type="entry name" value="Cbr1-like_FAD-bd_dom"/>
</dbReference>
<dbReference type="Pfam" id="PF00970">
    <property type="entry name" value="FAD_binding_6"/>
    <property type="match status" value="1"/>
</dbReference>
<dbReference type="PANTHER" id="PTHR47354:SF8">
    <property type="entry name" value="1,2-PHENYLACETYL-COA EPOXIDASE, SUBUNIT E"/>
    <property type="match status" value="1"/>
</dbReference>
<accession>A0A4P7L6B2</accession>
<dbReference type="InterPro" id="IPR012675">
    <property type="entry name" value="Beta-grasp_dom_sf"/>
</dbReference>
<feature type="domain" description="FAD-binding FR-type" evidence="11">
    <location>
        <begin position="4"/>
        <end position="109"/>
    </location>
</feature>
<dbReference type="PROSITE" id="PS51085">
    <property type="entry name" value="2FE2S_FER_2"/>
    <property type="match status" value="1"/>
</dbReference>
<keyword evidence="5" id="KW-0274">FAD</keyword>
<dbReference type="InterPro" id="IPR050415">
    <property type="entry name" value="MRET"/>
</dbReference>
<dbReference type="STRING" id="1349762.GCA_001592245_03262"/>
<evidence type="ECO:0000256" key="5">
    <source>
        <dbReference type="ARBA" id="ARBA00022827"/>
    </source>
</evidence>
<dbReference type="GO" id="GO:0046872">
    <property type="term" value="F:metal ion binding"/>
    <property type="evidence" value="ECO:0007669"/>
    <property type="project" value="UniProtKB-KW"/>
</dbReference>
<dbReference type="InterPro" id="IPR039261">
    <property type="entry name" value="FNR_nucleotide-bd"/>
</dbReference>
<dbReference type="InterPro" id="IPR006058">
    <property type="entry name" value="2Fe2S_fd_BS"/>
</dbReference>
<dbReference type="EMBL" id="CP038634">
    <property type="protein sequence ID" value="QBY51104.1"/>
    <property type="molecule type" value="Genomic_DNA"/>
</dbReference>
<dbReference type="RefSeq" id="WP_135703601.1">
    <property type="nucleotide sequence ID" value="NZ_CP038634.1"/>
</dbReference>
<dbReference type="Pfam" id="PF00111">
    <property type="entry name" value="Fer2"/>
    <property type="match status" value="1"/>
</dbReference>
<evidence type="ECO:0000256" key="1">
    <source>
        <dbReference type="ARBA" id="ARBA00001974"/>
    </source>
</evidence>
<dbReference type="PROSITE" id="PS00197">
    <property type="entry name" value="2FE2S_FER_1"/>
    <property type="match status" value="1"/>
</dbReference>
<dbReference type="KEGG" id="cox:E0W60_08160"/>
<reference evidence="12 13" key="1">
    <citation type="submission" date="2019-03" db="EMBL/GenBank/DDBJ databases">
        <title>Efficiently degradation of phenoxyalkanoic acid herbicides by Cupriavidus oxalaticus strain X32.</title>
        <authorList>
            <person name="Sheng X."/>
        </authorList>
    </citation>
    <scope>NUCLEOTIDE SEQUENCE [LARGE SCALE GENOMIC DNA]</scope>
    <source>
        <strain evidence="12 13">X32</strain>
    </source>
</reference>
<dbReference type="PANTHER" id="PTHR47354">
    <property type="entry name" value="NADH OXIDOREDUCTASE HCR"/>
    <property type="match status" value="1"/>
</dbReference>
<evidence type="ECO:0000256" key="3">
    <source>
        <dbReference type="ARBA" id="ARBA00022714"/>
    </source>
</evidence>
<dbReference type="PRINTS" id="PR00409">
    <property type="entry name" value="PHDIOXRDTASE"/>
</dbReference>
<dbReference type="GO" id="GO:0016491">
    <property type="term" value="F:oxidoreductase activity"/>
    <property type="evidence" value="ECO:0007669"/>
    <property type="project" value="UniProtKB-KW"/>
</dbReference>
<dbReference type="InterPro" id="IPR036010">
    <property type="entry name" value="2Fe-2S_ferredoxin-like_sf"/>
</dbReference>
<evidence type="ECO:0000313" key="13">
    <source>
        <dbReference type="Proteomes" id="UP000295294"/>
    </source>
</evidence>
<dbReference type="InterPro" id="IPR017927">
    <property type="entry name" value="FAD-bd_FR_type"/>
</dbReference>
<evidence type="ECO:0000259" key="10">
    <source>
        <dbReference type="PROSITE" id="PS51085"/>
    </source>
</evidence>
<dbReference type="InterPro" id="IPR001709">
    <property type="entry name" value="Flavoprot_Pyr_Nucl_cyt_Rdtase"/>
</dbReference>
<feature type="domain" description="2Fe-2S ferredoxin-type" evidence="10">
    <location>
        <begin position="258"/>
        <end position="347"/>
    </location>
</feature>
<dbReference type="GO" id="GO:0050660">
    <property type="term" value="F:flavin adenine dinucleotide binding"/>
    <property type="evidence" value="ECO:0007669"/>
    <property type="project" value="TreeGrafter"/>
</dbReference>
<comment type="cofactor">
    <cofactor evidence="1">
        <name>FAD</name>
        <dbReference type="ChEBI" id="CHEBI:57692"/>
    </cofactor>
</comment>
<dbReference type="PRINTS" id="PR00371">
    <property type="entry name" value="FPNCR"/>
</dbReference>
<dbReference type="Pfam" id="PF00175">
    <property type="entry name" value="NAD_binding_1"/>
    <property type="match status" value="1"/>
</dbReference>
<dbReference type="CDD" id="cd06214">
    <property type="entry name" value="PA_degradation_oxidoreductase_like"/>
    <property type="match status" value="1"/>
</dbReference>
<dbReference type="GO" id="GO:0051537">
    <property type="term" value="F:2 iron, 2 sulfur cluster binding"/>
    <property type="evidence" value="ECO:0007669"/>
    <property type="project" value="UniProtKB-KW"/>
</dbReference>
<evidence type="ECO:0000256" key="4">
    <source>
        <dbReference type="ARBA" id="ARBA00022723"/>
    </source>
</evidence>
<keyword evidence="3" id="KW-0001">2Fe-2S</keyword>
<dbReference type="InterPro" id="IPR001041">
    <property type="entry name" value="2Fe-2S_ferredoxin-type"/>
</dbReference>
<dbReference type="PROSITE" id="PS51384">
    <property type="entry name" value="FAD_FR"/>
    <property type="match status" value="1"/>
</dbReference>
<proteinExistence type="predicted"/>
<evidence type="ECO:0000256" key="7">
    <source>
        <dbReference type="ARBA" id="ARBA00023004"/>
    </source>
</evidence>